<keyword evidence="11" id="KW-0547">Nucleotide-binding</keyword>
<dbReference type="PROSITE" id="PS00674">
    <property type="entry name" value="AAA"/>
    <property type="match status" value="1"/>
</dbReference>
<comment type="similarity">
    <text evidence="16">Belongs to the peptidase M24A family. Methionine aminopeptidase eukaryotic type 2 subfamily.</text>
</comment>
<dbReference type="InterPro" id="IPR036388">
    <property type="entry name" value="WH-like_DNA-bd_sf"/>
</dbReference>
<dbReference type="GO" id="GO:0005524">
    <property type="term" value="F:ATP binding"/>
    <property type="evidence" value="ECO:0007669"/>
    <property type="project" value="UniProtKB-KW"/>
</dbReference>
<dbReference type="SUPFAM" id="SSF55920">
    <property type="entry name" value="Creatinase/aminopeptidase"/>
    <property type="match status" value="1"/>
</dbReference>
<dbReference type="Gene3D" id="3.90.230.10">
    <property type="entry name" value="Creatinase/methionine aminopeptidase superfamily"/>
    <property type="match status" value="1"/>
</dbReference>
<keyword evidence="21" id="KW-1185">Reference proteome</keyword>
<dbReference type="Gene3D" id="1.10.8.60">
    <property type="match status" value="1"/>
</dbReference>
<dbReference type="InterPro" id="IPR003959">
    <property type="entry name" value="ATPase_AAA_core"/>
</dbReference>
<evidence type="ECO:0000256" key="17">
    <source>
        <dbReference type="RuleBase" id="RU003653"/>
    </source>
</evidence>
<feature type="region of interest" description="Disordered" evidence="18">
    <location>
        <begin position="84"/>
        <end position="105"/>
    </location>
</feature>
<dbReference type="EMBL" id="OA882092">
    <property type="protein sequence ID" value="CAD7272713.1"/>
    <property type="molecule type" value="Genomic_DNA"/>
</dbReference>
<feature type="compositionally biased region" description="Basic and acidic residues" evidence="18">
    <location>
        <begin position="13"/>
        <end position="26"/>
    </location>
</feature>
<dbReference type="GO" id="GO:0005737">
    <property type="term" value="C:cytoplasm"/>
    <property type="evidence" value="ECO:0007669"/>
    <property type="project" value="UniProtKB-SubCell"/>
</dbReference>
<dbReference type="InterPro" id="IPR003960">
    <property type="entry name" value="ATPase_AAA_CS"/>
</dbReference>
<dbReference type="GO" id="GO:0005634">
    <property type="term" value="C:nucleus"/>
    <property type="evidence" value="ECO:0007669"/>
    <property type="project" value="UniProtKB-SubCell"/>
</dbReference>
<feature type="compositionally biased region" description="Basic and acidic residues" evidence="18">
    <location>
        <begin position="84"/>
        <end position="103"/>
    </location>
</feature>
<comment type="subcellular location">
    <subcellularLocation>
        <location evidence="5 16">Cytoplasm</location>
    </subcellularLocation>
    <subcellularLocation>
        <location evidence="4">Nucleus</location>
    </subcellularLocation>
</comment>
<evidence type="ECO:0000256" key="3">
    <source>
        <dbReference type="ARBA" id="ARBA00001954"/>
    </source>
</evidence>
<dbReference type="InterPro" id="IPR036005">
    <property type="entry name" value="Creatinase/aminopeptidase-like"/>
</dbReference>
<evidence type="ECO:0000313" key="20">
    <source>
        <dbReference type="EMBL" id="CAD7272713.1"/>
    </source>
</evidence>
<feature type="region of interest" description="Disordered" evidence="18">
    <location>
        <begin position="1177"/>
        <end position="1196"/>
    </location>
</feature>
<dbReference type="InterPro" id="IPR032501">
    <property type="entry name" value="Prot_ATP_ID_OB_2nd"/>
</dbReference>
<dbReference type="InterPro" id="IPR001714">
    <property type="entry name" value="Pept_M24_MAP"/>
</dbReference>
<dbReference type="PRINTS" id="PR00599">
    <property type="entry name" value="MAPEPTIDASE"/>
</dbReference>
<dbReference type="Proteomes" id="UP000678499">
    <property type="component" value="Unassembled WGS sequence"/>
</dbReference>
<dbReference type="InterPro" id="IPR002468">
    <property type="entry name" value="Pept_M24A_MAP2"/>
</dbReference>
<feature type="binding site" evidence="16">
    <location>
        <position position="861"/>
    </location>
    <ligand>
        <name>a divalent metal cation</name>
        <dbReference type="ChEBI" id="CHEBI:60240"/>
        <label>2</label>
        <note>catalytic</note>
    </ligand>
</feature>
<dbReference type="PANTHER" id="PTHR45777:SF2">
    <property type="entry name" value="METHIONINE AMINOPEPTIDASE 2"/>
    <property type="match status" value="1"/>
</dbReference>
<keyword evidence="15" id="KW-0539">Nucleus</keyword>
<dbReference type="FunFam" id="2.40.50.140:FF:000067">
    <property type="entry name" value="26S protease regulatory subunit 4"/>
    <property type="match status" value="1"/>
</dbReference>
<evidence type="ECO:0000256" key="14">
    <source>
        <dbReference type="ARBA" id="ARBA00022942"/>
    </source>
</evidence>
<comment type="cofactor">
    <cofactor evidence="2">
        <name>Mn(2+)</name>
        <dbReference type="ChEBI" id="CHEBI:29035"/>
    </cofactor>
</comment>
<feature type="compositionally biased region" description="Basic residues" evidence="18">
    <location>
        <begin position="536"/>
        <end position="547"/>
    </location>
</feature>
<dbReference type="GO" id="GO:0004239">
    <property type="term" value="F:initiator methionyl aminopeptidase activity"/>
    <property type="evidence" value="ECO:0007669"/>
    <property type="project" value="UniProtKB-UniRule"/>
</dbReference>
<gene>
    <name evidence="20" type="ORF">NMOB1V02_LOCUS635</name>
</gene>
<feature type="compositionally biased region" description="Gly residues" evidence="18">
    <location>
        <begin position="1"/>
        <end position="12"/>
    </location>
</feature>
<name>A0A7R9BDW6_9CRUS</name>
<evidence type="ECO:0000256" key="9">
    <source>
        <dbReference type="ARBA" id="ARBA00022670"/>
    </source>
</evidence>
<evidence type="ECO:0000256" key="5">
    <source>
        <dbReference type="ARBA" id="ARBA00004496"/>
    </source>
</evidence>
<feature type="binding site" evidence="16">
    <location>
        <position position="758"/>
    </location>
    <ligand>
        <name>a divalent metal cation</name>
        <dbReference type="ChEBI" id="CHEBI:60240"/>
        <label>2</label>
        <note>catalytic</note>
    </ligand>
</feature>
<dbReference type="GO" id="GO:0046872">
    <property type="term" value="F:metal ion binding"/>
    <property type="evidence" value="ECO:0007669"/>
    <property type="project" value="UniProtKB-UniRule"/>
</dbReference>
<keyword evidence="12 16" id="KW-0378">Hydrolase</keyword>
<dbReference type="PANTHER" id="PTHR45777">
    <property type="entry name" value="METHIONINE AMINOPEPTIDASE 2"/>
    <property type="match status" value="1"/>
</dbReference>
<keyword evidence="10 16" id="KW-0479">Metal-binding</keyword>
<feature type="domain" description="AAA+ ATPase" evidence="19">
    <location>
        <begin position="218"/>
        <end position="357"/>
    </location>
</feature>
<organism evidence="20">
    <name type="scientific">Notodromas monacha</name>
    <dbReference type="NCBI Taxonomy" id="399045"/>
    <lineage>
        <taxon>Eukaryota</taxon>
        <taxon>Metazoa</taxon>
        <taxon>Ecdysozoa</taxon>
        <taxon>Arthropoda</taxon>
        <taxon>Crustacea</taxon>
        <taxon>Oligostraca</taxon>
        <taxon>Ostracoda</taxon>
        <taxon>Podocopa</taxon>
        <taxon>Podocopida</taxon>
        <taxon>Cypridocopina</taxon>
        <taxon>Cypridoidea</taxon>
        <taxon>Cyprididae</taxon>
        <taxon>Notodromas</taxon>
    </lineage>
</organism>
<comment type="catalytic activity">
    <reaction evidence="1 16 17">
        <text>Release of N-terminal amino acids, preferentially methionine, from peptides and arylamides.</text>
        <dbReference type="EC" id="3.4.11.18"/>
    </reaction>
</comment>
<evidence type="ECO:0000256" key="16">
    <source>
        <dbReference type="HAMAP-Rule" id="MF_03175"/>
    </source>
</evidence>
<comment type="function">
    <text evidence="16 17">Cotranslationally removes the N-terminal methionine from nascent proteins. The N-terminal methionine is often cleaved when the second residue in the primary sequence is small and uncharged (Met-Ala-, Cys, Gly, Pro, Ser, Thr, or Val).</text>
</comment>
<evidence type="ECO:0000256" key="1">
    <source>
        <dbReference type="ARBA" id="ARBA00000294"/>
    </source>
</evidence>
<evidence type="ECO:0000259" key="19">
    <source>
        <dbReference type="SMART" id="SM00382"/>
    </source>
</evidence>
<dbReference type="Gene3D" id="2.40.50.140">
    <property type="entry name" value="Nucleic acid-binding proteins"/>
    <property type="match status" value="1"/>
</dbReference>
<feature type="region of interest" description="Disordered" evidence="18">
    <location>
        <begin position="1370"/>
        <end position="1407"/>
    </location>
</feature>
<dbReference type="InterPro" id="IPR018349">
    <property type="entry name" value="Pept_M24A_MAP2_BS"/>
</dbReference>
<protein>
    <recommendedName>
        <fullName evidence="16">Methionine aminopeptidase 2</fullName>
        <shortName evidence="16">MAP 2</shortName>
        <shortName evidence="16">MetAP 2</shortName>
        <ecNumber evidence="16">3.4.11.18</ecNumber>
    </recommendedName>
    <alternativeName>
        <fullName evidence="16">Peptidase M</fullName>
    </alternativeName>
</protein>
<dbReference type="EMBL" id="CAJPEX010000055">
    <property type="protein sequence ID" value="CAG0912865.1"/>
    <property type="molecule type" value="Genomic_DNA"/>
</dbReference>
<keyword evidence="7 16" id="KW-0031">Aminopeptidase</keyword>
<dbReference type="Gene3D" id="3.40.50.300">
    <property type="entry name" value="P-loop containing nucleotide triphosphate hydrolases"/>
    <property type="match status" value="1"/>
</dbReference>
<dbReference type="Gene3D" id="1.10.10.10">
    <property type="entry name" value="Winged helix-like DNA-binding domain superfamily/Winged helix DNA-binding domain"/>
    <property type="match status" value="1"/>
</dbReference>
<feature type="binding site" evidence="16">
    <location>
        <position position="758"/>
    </location>
    <ligand>
        <name>a divalent metal cation</name>
        <dbReference type="ChEBI" id="CHEBI:60240"/>
        <label>1</label>
    </ligand>
</feature>
<feature type="compositionally biased region" description="Acidic residues" evidence="18">
    <location>
        <begin position="514"/>
        <end position="526"/>
    </location>
</feature>
<dbReference type="Pfam" id="PF16450">
    <property type="entry name" value="Prot_ATP_ID_OB_C"/>
    <property type="match status" value="1"/>
</dbReference>
<evidence type="ECO:0000256" key="7">
    <source>
        <dbReference type="ARBA" id="ARBA00022438"/>
    </source>
</evidence>
<dbReference type="EC" id="3.4.11.18" evidence="16"/>
<comment type="similarity">
    <text evidence="6">Belongs to the AAA ATPase family.</text>
</comment>
<sequence>MGQGPSSGSGSGGEKKDDKDKRRKYEPPIPTRVGKKKRRTKGPDTANKMPQVTPHTRCRLKLLKLERIKDYLLMEEEFIENQERLKPQEERNEEERNKVDDLRGTPMSVGSLEEIIDENHAIVSTSVGSEHYVSILSFVDKDALEPGCSVLLNHKVHAVVGVLSDDTDPMVTVMKLEKAPQETYADIGGLDTQIQEIKESVELPLTHPELYEEMGIKPPKGVILYGAPGTGKTLLAKAVANQTSATFLRVVGSELIQKYLGDGPKLVRELFRVAEEHAPSIVFIDEIDAVGTKRYESNSGGEREIQRTMLELLNQLDGFDSRGDVKVIMATNRIETLDPALIRPGRIDRKIEFPLPDEKTKRRIFTIHTSRMTLAEDVNLEELIMTKDDLSGADIKAICTEAGLMALRERRMKVTNEDFRKSKENVLYRKKEGTPEGLYLGVRSKRLNCVVFSPSYSTEKNIFSISSIPFFAGVGDEVPDDDVSVEKKIYSCEVSGVQVRANMTAVADKVELENKEEEEDDEEIDDGTAATNPEAKKKRKKKKKKKTAGVEGDALNGKTPGEVEQLSDLLKTTSVTNGDEVGDAEEEEGGDGKSGGKKKRRRKPKAKSDVKPTVAIVDQFKGKTYPKGLEMEYPTVTDGRTAAQRVTKEEQKAVEAMNTEWYEELRIAAEAHRQTRLYMQNWIKPGMTMIEICEELEGTARGLIKENGLKAGLAFPTGCSLNHCAAHYTPNAGDTTVLKFDDVCKIDFGTHVNGRIIDCAFTLCFDPKFDTLLNAVKDATNTGIREAGIDVRLADIGAAVQETMESYELELDGKVYPIKPIRNLNGHSIAPYRIHAGKTVPIVKKSGETDIMEENEVYAIETFGSTGRGVVHDDMECSHYMREPNAGHVPLRLSKSKHLLNTIQTNFDTLAFCRRWLDRLGEEKYLMALRDLCEKGLVTSYPPLCDIKGCWTAQWEHTILLRPTCKEVFFSVDEMEEESFTSEELSELLRGLHGLFGDPGELLVEGSIEDELLEFDELHDAYHYVKPFVPSIILSPFSSPLRFSPTKRVSDVKDQSPNDGWGATMQRIPRTSSPLKACHLPVVDYSPVTEDPDEGIPFVANETFHVPNGNGHEAESPAISSPDVNATFSVTSGSDSGDHAPEGNLLNDTIVLNGHSGSERGMDTFVQPHRLGSQESISSGVSLESSDSIPNDKNLTLGRSMPDLAIKSRLIQMQGNRTRGGLGQIRESALPQRGRLAAAVGRLPAPRMSALPFAAGQRTAPAYRSDTKLNEVPRLARPSLAMNGRLPRPQSGIARGGLPQPKTMTRPAMPVEPEPQHFQPPPQRPAPARGLVAPNDKYATFRKPSSAFSQNGAVPSLNTTVNISNAESALPTRGSLMPRPGAPRPSKLPGPGARFAKPPLQSSIDVNGTFRVDATRKQRPPLHIPRWDEDCY</sequence>
<feature type="compositionally biased region" description="Low complexity" evidence="18">
    <location>
        <begin position="1177"/>
        <end position="1189"/>
    </location>
</feature>
<dbReference type="GO" id="GO:0070006">
    <property type="term" value="F:metalloaminopeptidase activity"/>
    <property type="evidence" value="ECO:0007669"/>
    <property type="project" value="UniProtKB-UniRule"/>
</dbReference>
<evidence type="ECO:0000256" key="8">
    <source>
        <dbReference type="ARBA" id="ARBA00022490"/>
    </source>
</evidence>
<feature type="binding site" evidence="16">
    <location>
        <position position="727"/>
    </location>
    <ligand>
        <name>substrate</name>
    </ligand>
</feature>
<feature type="region of interest" description="Disordered" evidence="18">
    <location>
        <begin position="511"/>
        <end position="611"/>
    </location>
</feature>
<evidence type="ECO:0000256" key="4">
    <source>
        <dbReference type="ARBA" id="ARBA00004123"/>
    </source>
</evidence>
<dbReference type="FunFam" id="3.40.50.300:FF:000039">
    <property type="entry name" value="26S proteasome regulatory subunit 4"/>
    <property type="match status" value="1"/>
</dbReference>
<evidence type="ECO:0000313" key="21">
    <source>
        <dbReference type="Proteomes" id="UP000678499"/>
    </source>
</evidence>
<accession>A0A7R9BDW6</accession>
<feature type="binding site" evidence="16">
    <location>
        <position position="747"/>
    </location>
    <ligand>
        <name>a divalent metal cation</name>
        <dbReference type="ChEBI" id="CHEBI:60240"/>
        <label>1</label>
    </ligand>
</feature>
<keyword evidence="13" id="KW-0067">ATP-binding</keyword>
<dbReference type="CDD" id="cd19502">
    <property type="entry name" value="RecA-like_PAN_like"/>
    <property type="match status" value="1"/>
</dbReference>
<dbReference type="OrthoDB" id="10255768at2759"/>
<evidence type="ECO:0000256" key="2">
    <source>
        <dbReference type="ARBA" id="ARBA00001936"/>
    </source>
</evidence>
<dbReference type="GO" id="GO:0006508">
    <property type="term" value="P:proteolysis"/>
    <property type="evidence" value="ECO:0007669"/>
    <property type="project" value="UniProtKB-KW"/>
</dbReference>
<evidence type="ECO:0000256" key="11">
    <source>
        <dbReference type="ARBA" id="ARBA00022741"/>
    </source>
</evidence>
<dbReference type="Pfam" id="PF00004">
    <property type="entry name" value="AAA"/>
    <property type="match status" value="1"/>
</dbReference>
<dbReference type="GO" id="GO:0000502">
    <property type="term" value="C:proteasome complex"/>
    <property type="evidence" value="ECO:0007669"/>
    <property type="project" value="UniProtKB-KW"/>
</dbReference>
<dbReference type="InterPro" id="IPR036390">
    <property type="entry name" value="WH_DNA-bd_sf"/>
</dbReference>
<evidence type="ECO:0000256" key="18">
    <source>
        <dbReference type="SAM" id="MobiDB-lite"/>
    </source>
</evidence>
<dbReference type="SUPFAM" id="SSF46785">
    <property type="entry name" value="Winged helix' DNA-binding domain"/>
    <property type="match status" value="1"/>
</dbReference>
<dbReference type="NCBIfam" id="TIGR00501">
    <property type="entry name" value="met_pdase_II"/>
    <property type="match status" value="1"/>
</dbReference>
<dbReference type="InterPro" id="IPR050247">
    <property type="entry name" value="Met_Aminopeptidase_Type2"/>
</dbReference>
<evidence type="ECO:0000256" key="12">
    <source>
        <dbReference type="ARBA" id="ARBA00022801"/>
    </source>
</evidence>
<dbReference type="InterPro" id="IPR003593">
    <property type="entry name" value="AAA+_ATPase"/>
</dbReference>
<dbReference type="GO" id="GO:0016887">
    <property type="term" value="F:ATP hydrolysis activity"/>
    <property type="evidence" value="ECO:0007669"/>
    <property type="project" value="InterPro"/>
</dbReference>
<feature type="region of interest" description="Disordered" evidence="18">
    <location>
        <begin position="1"/>
        <end position="53"/>
    </location>
</feature>
<keyword evidence="9 16" id="KW-0645">Protease</keyword>
<evidence type="ECO:0000256" key="6">
    <source>
        <dbReference type="ARBA" id="ARBA00006914"/>
    </source>
</evidence>
<dbReference type="InterPro" id="IPR000994">
    <property type="entry name" value="Pept_M24"/>
</dbReference>
<feature type="region of interest" description="Disordered" evidence="18">
    <location>
        <begin position="1281"/>
        <end position="1306"/>
    </location>
</feature>
<dbReference type="CDD" id="cd01088">
    <property type="entry name" value="MetAP2"/>
    <property type="match status" value="1"/>
</dbReference>
<evidence type="ECO:0000256" key="10">
    <source>
        <dbReference type="ARBA" id="ARBA00022723"/>
    </source>
</evidence>
<keyword evidence="8 16" id="KW-0963">Cytoplasm</keyword>
<feature type="binding site" evidence="16">
    <location>
        <position position="956"/>
    </location>
    <ligand>
        <name>a divalent metal cation</name>
        <dbReference type="ChEBI" id="CHEBI:60240"/>
        <label>1</label>
    </ligand>
</feature>
<dbReference type="SUPFAM" id="SSF52540">
    <property type="entry name" value="P-loop containing nucleoside triphosphate hydrolases"/>
    <property type="match status" value="1"/>
</dbReference>
<feature type="binding site" evidence="16">
    <location>
        <position position="827"/>
    </location>
    <ligand>
        <name>a divalent metal cation</name>
        <dbReference type="ChEBI" id="CHEBI:60240"/>
        <label>2</label>
        <note>catalytic</note>
    </ligand>
</feature>
<dbReference type="InterPro" id="IPR041569">
    <property type="entry name" value="AAA_lid_3"/>
</dbReference>
<proteinExistence type="inferred from homology"/>
<reference evidence="20" key="1">
    <citation type="submission" date="2020-11" db="EMBL/GenBank/DDBJ databases">
        <authorList>
            <person name="Tran Van P."/>
        </authorList>
    </citation>
    <scope>NUCLEOTIDE SEQUENCE</scope>
</reference>
<dbReference type="PROSITE" id="PS01202">
    <property type="entry name" value="MAP_2"/>
    <property type="match status" value="1"/>
</dbReference>
<dbReference type="InterPro" id="IPR012340">
    <property type="entry name" value="NA-bd_OB-fold"/>
</dbReference>
<dbReference type="SMART" id="SM00382">
    <property type="entry name" value="AAA"/>
    <property type="match status" value="1"/>
</dbReference>
<dbReference type="FunFam" id="1.10.8.60:FF:000007">
    <property type="entry name" value="26S proteasome regulatory subunit 4"/>
    <property type="match status" value="1"/>
</dbReference>
<feature type="binding site" evidence="16">
    <location>
        <position position="835"/>
    </location>
    <ligand>
        <name>substrate</name>
    </ligand>
</feature>
<evidence type="ECO:0000256" key="13">
    <source>
        <dbReference type="ARBA" id="ARBA00022840"/>
    </source>
</evidence>
<dbReference type="HAMAP" id="MF_03175">
    <property type="entry name" value="MetAP_2_euk"/>
    <property type="match status" value="1"/>
</dbReference>
<keyword evidence="14" id="KW-0647">Proteasome</keyword>
<comment type="cofactor">
    <cofactor evidence="16">
        <name>Co(2+)</name>
        <dbReference type="ChEBI" id="CHEBI:48828"/>
    </cofactor>
    <cofactor evidence="16">
        <name>Zn(2+)</name>
        <dbReference type="ChEBI" id="CHEBI:29105"/>
    </cofactor>
    <cofactor evidence="16">
        <name>Mn(2+)</name>
        <dbReference type="ChEBI" id="CHEBI:29035"/>
    </cofactor>
    <cofactor evidence="16">
        <name>Fe(2+)</name>
        <dbReference type="ChEBI" id="CHEBI:29033"/>
    </cofactor>
    <text evidence="16">Binds 2 divalent metal cations per subunit. Has a high-affinity and a low affinity metal-binding site. The true nature of the physiological cofactor is under debate. The enzyme is active with cobalt, zinc, manganese or divalent iron ions. Most likely, methionine aminopeptidases function as mononuclear Fe(2+)-metalloproteases under physiological conditions, and the catalytically relevant metal-binding site has been assigned to the histidine-containing high-affinity site.</text>
</comment>
<feature type="compositionally biased region" description="Acidic residues" evidence="18">
    <location>
        <begin position="580"/>
        <end position="589"/>
    </location>
</feature>
<dbReference type="InterPro" id="IPR027417">
    <property type="entry name" value="P-loop_NTPase"/>
</dbReference>
<dbReference type="Pfam" id="PF17862">
    <property type="entry name" value="AAA_lid_3"/>
    <property type="match status" value="1"/>
</dbReference>
<dbReference type="Pfam" id="PF00557">
    <property type="entry name" value="Peptidase_M24"/>
    <property type="match status" value="1"/>
</dbReference>
<feature type="compositionally biased region" description="Basic residues" evidence="18">
    <location>
        <begin position="595"/>
        <end position="605"/>
    </location>
</feature>
<feature type="binding site" evidence="16">
    <location>
        <position position="956"/>
    </location>
    <ligand>
        <name>a divalent metal cation</name>
        <dbReference type="ChEBI" id="CHEBI:60240"/>
        <label>2</label>
        <note>catalytic</note>
    </ligand>
</feature>
<evidence type="ECO:0000256" key="15">
    <source>
        <dbReference type="ARBA" id="ARBA00023242"/>
    </source>
</evidence>
<comment type="cofactor">
    <cofactor evidence="3">
        <name>Fe(2+)</name>
        <dbReference type="ChEBI" id="CHEBI:29033"/>
    </cofactor>
</comment>